<organism evidence="4 5">
    <name type="scientific">Synechococcus sp. (strain ATCC 27144 / PCC 6301 / SAUG 1402/1)</name>
    <name type="common">Anacystis nidulans</name>
    <dbReference type="NCBI Taxonomy" id="269084"/>
    <lineage>
        <taxon>Bacteria</taxon>
        <taxon>Bacillati</taxon>
        <taxon>Cyanobacteriota</taxon>
        <taxon>Cyanophyceae</taxon>
        <taxon>Synechococcales</taxon>
        <taxon>Synechococcaceae</taxon>
        <taxon>Synechococcus</taxon>
    </lineage>
</organism>
<evidence type="ECO:0000256" key="1">
    <source>
        <dbReference type="ARBA" id="ARBA00008898"/>
    </source>
</evidence>
<evidence type="ECO:0000256" key="2">
    <source>
        <dbReference type="ARBA" id="ARBA00023002"/>
    </source>
</evidence>
<dbReference type="Proteomes" id="UP000001175">
    <property type="component" value="Chromosome"/>
</dbReference>
<dbReference type="GO" id="GO:0010181">
    <property type="term" value="F:FMN binding"/>
    <property type="evidence" value="ECO:0007669"/>
    <property type="project" value="InterPro"/>
</dbReference>
<dbReference type="AlphaFoldDB" id="A0A0H3K525"/>
<feature type="domain" description="Flavin reductase like" evidence="3">
    <location>
        <begin position="19"/>
        <end position="166"/>
    </location>
</feature>
<accession>A0A0H3K525</accession>
<evidence type="ECO:0000313" key="4">
    <source>
        <dbReference type="EMBL" id="BAD80277.1"/>
    </source>
</evidence>
<dbReference type="PANTHER" id="PTHR30466:SF11">
    <property type="entry name" value="FLAVIN-DEPENDENT MONOOXYGENASE, REDUCTASE SUBUNIT HSAB"/>
    <property type="match status" value="1"/>
</dbReference>
<keyword evidence="2" id="KW-0560">Oxidoreductase</keyword>
<dbReference type="Gene3D" id="2.30.110.10">
    <property type="entry name" value="Electron Transport, Fmn-binding Protein, Chain A"/>
    <property type="match status" value="1"/>
</dbReference>
<dbReference type="InterPro" id="IPR012349">
    <property type="entry name" value="Split_barrel_FMN-bd"/>
</dbReference>
<sequence>MSALESHPMLDEQAKKTLLRKIPHGLYVCGVKDGEEINGFTASWVMQGSFQPPLVINCVKSDSRSHAMLSASGVFSLSFLEAGQKDLAAQFFKPQRLVANKFETVNAYLGEATGCPILEEALGYVECRVVGKVEHGDHTVFVGEVIAAGLHSEGDLLTLESTGWNYGG</sequence>
<name>A0A0H3K525_SYNP6</name>
<dbReference type="PANTHER" id="PTHR30466">
    <property type="entry name" value="FLAVIN REDUCTASE"/>
    <property type="match status" value="1"/>
</dbReference>
<dbReference type="InterPro" id="IPR050268">
    <property type="entry name" value="NADH-dep_flavin_reductase"/>
</dbReference>
<evidence type="ECO:0000259" key="3">
    <source>
        <dbReference type="SMART" id="SM00903"/>
    </source>
</evidence>
<evidence type="ECO:0000313" key="5">
    <source>
        <dbReference type="Proteomes" id="UP000001175"/>
    </source>
</evidence>
<dbReference type="InterPro" id="IPR002563">
    <property type="entry name" value="Flavin_Rdtase-like_dom"/>
</dbReference>
<reference evidence="4 5" key="1">
    <citation type="journal article" date="2007" name="Photosyn. Res.">
        <title>Complete nucleotide sequence of the freshwater unicellular cyanobacterium Synechococcus elongatus PCC 6301 chromosome: gene content and organization.</title>
        <authorList>
            <person name="Sugita C."/>
            <person name="Ogata K."/>
            <person name="Shikata M."/>
            <person name="Jikuya H."/>
            <person name="Takano J."/>
            <person name="Furumichi M."/>
            <person name="Kanehisa M."/>
            <person name="Omata T."/>
            <person name="Sugiura M."/>
            <person name="Sugita M."/>
        </authorList>
    </citation>
    <scope>NUCLEOTIDE SEQUENCE [LARGE SCALE GENOMIC DNA]</scope>
    <source>
        <strain evidence="5">ATCC 27144 / PCC 6301 / SAUG 1402/1</strain>
    </source>
</reference>
<dbReference type="EMBL" id="AP008231">
    <property type="protein sequence ID" value="BAD80277.1"/>
    <property type="molecule type" value="Genomic_DNA"/>
</dbReference>
<dbReference type="KEGG" id="syc:syc2087_c"/>
<dbReference type="SUPFAM" id="SSF50475">
    <property type="entry name" value="FMN-binding split barrel"/>
    <property type="match status" value="1"/>
</dbReference>
<dbReference type="SMART" id="SM00903">
    <property type="entry name" value="Flavin_Reduct"/>
    <property type="match status" value="1"/>
</dbReference>
<dbReference type="Pfam" id="PF01613">
    <property type="entry name" value="Flavin_Reduct"/>
    <property type="match status" value="1"/>
</dbReference>
<protein>
    <recommendedName>
        <fullName evidence="3">Flavin reductase like domain-containing protein</fullName>
    </recommendedName>
</protein>
<comment type="similarity">
    <text evidence="1">Belongs to the non-flavoprotein flavin reductase family.</text>
</comment>
<dbReference type="GO" id="GO:0042602">
    <property type="term" value="F:riboflavin reductase (NADPH) activity"/>
    <property type="evidence" value="ECO:0007669"/>
    <property type="project" value="TreeGrafter"/>
</dbReference>
<dbReference type="eggNOG" id="COG1853">
    <property type="taxonomic scope" value="Bacteria"/>
</dbReference>
<gene>
    <name evidence="4" type="ordered locus">syc2087_c</name>
</gene>
<proteinExistence type="inferred from homology"/>